<dbReference type="PROSITE" id="PS51257">
    <property type="entry name" value="PROKAR_LIPOPROTEIN"/>
    <property type="match status" value="1"/>
</dbReference>
<protein>
    <submittedName>
        <fullName evidence="2">Alpha/beta hydrolase</fullName>
    </submittedName>
</protein>
<organism evidence="2 3">
    <name type="scientific">Aestuariibaculum marinum</name>
    <dbReference type="NCBI Taxonomy" id="2683592"/>
    <lineage>
        <taxon>Bacteria</taxon>
        <taxon>Pseudomonadati</taxon>
        <taxon>Bacteroidota</taxon>
        <taxon>Flavobacteriia</taxon>
        <taxon>Flavobacteriales</taxon>
        <taxon>Flavobacteriaceae</taxon>
    </lineage>
</organism>
<proteinExistence type="predicted"/>
<evidence type="ECO:0000259" key="1">
    <source>
        <dbReference type="Pfam" id="PF00561"/>
    </source>
</evidence>
<dbReference type="SUPFAM" id="SSF53474">
    <property type="entry name" value="alpha/beta-Hydrolases"/>
    <property type="match status" value="1"/>
</dbReference>
<name>A0A8J6UA68_9FLAO</name>
<dbReference type="InterPro" id="IPR000073">
    <property type="entry name" value="AB_hydrolase_1"/>
</dbReference>
<evidence type="ECO:0000313" key="2">
    <source>
        <dbReference type="EMBL" id="MBD0824456.1"/>
    </source>
</evidence>
<dbReference type="AlphaFoldDB" id="A0A8J6UA68"/>
<dbReference type="RefSeq" id="WP_188223755.1">
    <property type="nucleotide sequence ID" value="NZ_JACVXD010000005.1"/>
</dbReference>
<evidence type="ECO:0000313" key="3">
    <source>
        <dbReference type="Proteomes" id="UP000621516"/>
    </source>
</evidence>
<feature type="domain" description="AB hydrolase-1" evidence="1">
    <location>
        <begin position="58"/>
        <end position="153"/>
    </location>
</feature>
<dbReference type="GO" id="GO:0016787">
    <property type="term" value="F:hydrolase activity"/>
    <property type="evidence" value="ECO:0007669"/>
    <property type="project" value="UniProtKB-KW"/>
</dbReference>
<dbReference type="InterPro" id="IPR029058">
    <property type="entry name" value="AB_hydrolase_fold"/>
</dbReference>
<keyword evidence="2" id="KW-0378">Hydrolase</keyword>
<sequence>MKRILLTLLVIFSLVCSCRNSKHTVVVQNKFIKVNGIQTHYLDFGGHGMPVILVHSEAWDATTFKDFGPQLTDDNWVIAVTRPGYGNSGMGEYNVESQGNHLIAFLEALKIERAVFIANSSASKELTYLAENYSNRVAGVVYLSGPATPWLDVSVDDPYKASEMFGRSSPVANSEKNDRKKITEIRQNYKPRHYTLDSFKINVPALFFVSQKGREGHEKGVAALLFAGSPLMEDLRKTFPSSPLRSHLDRVATDSIYRKEKFNEMHDSIAKEFFFKLASDTILQRKIYDFHMQNVYPLTVEAQDKLMNAYGQNLTIVKLDVPQIVGYEYRDTPELIIEPIKNYLKQISLD</sequence>
<keyword evidence="3" id="KW-1185">Reference proteome</keyword>
<gene>
    <name evidence="2" type="ORF">ICJ85_10555</name>
</gene>
<dbReference type="Pfam" id="PF00561">
    <property type="entry name" value="Abhydrolase_1"/>
    <property type="match status" value="1"/>
</dbReference>
<dbReference type="EMBL" id="JACVXD010000005">
    <property type="protein sequence ID" value="MBD0824456.1"/>
    <property type="molecule type" value="Genomic_DNA"/>
</dbReference>
<reference evidence="2 3" key="1">
    <citation type="journal article" date="2018" name="J. Microbiol.">
        <title>Aestuariibaculum marinum sp. nov., a marine bacterium isolated from seawater in South Korea.</title>
        <authorList>
            <person name="Choi J."/>
            <person name="Lee D."/>
            <person name="Jang J.H."/>
            <person name="Cha S."/>
            <person name="Seo T."/>
        </authorList>
    </citation>
    <scope>NUCLEOTIDE SEQUENCE [LARGE SCALE GENOMIC DNA]</scope>
    <source>
        <strain evidence="2 3">IP7</strain>
    </source>
</reference>
<accession>A0A8J6UA68</accession>
<comment type="caution">
    <text evidence="2">The sequence shown here is derived from an EMBL/GenBank/DDBJ whole genome shotgun (WGS) entry which is preliminary data.</text>
</comment>
<dbReference type="Proteomes" id="UP000621516">
    <property type="component" value="Unassembled WGS sequence"/>
</dbReference>
<dbReference type="Gene3D" id="3.40.50.1820">
    <property type="entry name" value="alpha/beta hydrolase"/>
    <property type="match status" value="1"/>
</dbReference>